<reference evidence="2" key="1">
    <citation type="journal article" date="2020" name="Stud. Mycol.">
        <title>101 Dothideomycetes genomes: a test case for predicting lifestyles and emergence of pathogens.</title>
        <authorList>
            <person name="Haridas S."/>
            <person name="Albert R."/>
            <person name="Binder M."/>
            <person name="Bloem J."/>
            <person name="Labutti K."/>
            <person name="Salamov A."/>
            <person name="Andreopoulos B."/>
            <person name="Baker S."/>
            <person name="Barry K."/>
            <person name="Bills G."/>
            <person name="Bluhm B."/>
            <person name="Cannon C."/>
            <person name="Castanera R."/>
            <person name="Culley D."/>
            <person name="Daum C."/>
            <person name="Ezra D."/>
            <person name="Gonzalez J."/>
            <person name="Henrissat B."/>
            <person name="Kuo A."/>
            <person name="Liang C."/>
            <person name="Lipzen A."/>
            <person name="Lutzoni F."/>
            <person name="Magnuson J."/>
            <person name="Mondo S."/>
            <person name="Nolan M."/>
            <person name="Ohm R."/>
            <person name="Pangilinan J."/>
            <person name="Park H.-J."/>
            <person name="Ramirez L."/>
            <person name="Alfaro M."/>
            <person name="Sun H."/>
            <person name="Tritt A."/>
            <person name="Yoshinaga Y."/>
            <person name="Zwiers L.-H."/>
            <person name="Turgeon B."/>
            <person name="Goodwin S."/>
            <person name="Spatafora J."/>
            <person name="Crous P."/>
            <person name="Grigoriev I."/>
        </authorList>
    </citation>
    <scope>NUCLEOTIDE SEQUENCE</scope>
    <source>
        <strain evidence="2">Tuck. ex Michener</strain>
    </source>
</reference>
<accession>A0A6A6H1V4</accession>
<feature type="transmembrane region" description="Helical" evidence="1">
    <location>
        <begin position="147"/>
        <end position="165"/>
    </location>
</feature>
<name>A0A6A6H1V4_VIRVR</name>
<evidence type="ECO:0000256" key="1">
    <source>
        <dbReference type="SAM" id="Phobius"/>
    </source>
</evidence>
<keyword evidence="3" id="KW-1185">Reference proteome</keyword>
<dbReference type="Proteomes" id="UP000800092">
    <property type="component" value="Unassembled WGS sequence"/>
</dbReference>
<proteinExistence type="predicted"/>
<feature type="transmembrane region" description="Helical" evidence="1">
    <location>
        <begin position="115"/>
        <end position="135"/>
    </location>
</feature>
<evidence type="ECO:0000313" key="2">
    <source>
        <dbReference type="EMBL" id="KAF2231690.1"/>
    </source>
</evidence>
<feature type="transmembrane region" description="Helical" evidence="1">
    <location>
        <begin position="91"/>
        <end position="109"/>
    </location>
</feature>
<organism evidence="2 3">
    <name type="scientific">Viridothelium virens</name>
    <name type="common">Speckled blister lichen</name>
    <name type="synonym">Trypethelium virens</name>
    <dbReference type="NCBI Taxonomy" id="1048519"/>
    <lineage>
        <taxon>Eukaryota</taxon>
        <taxon>Fungi</taxon>
        <taxon>Dikarya</taxon>
        <taxon>Ascomycota</taxon>
        <taxon>Pezizomycotina</taxon>
        <taxon>Dothideomycetes</taxon>
        <taxon>Dothideomycetes incertae sedis</taxon>
        <taxon>Trypetheliales</taxon>
        <taxon>Trypetheliaceae</taxon>
        <taxon>Viridothelium</taxon>
    </lineage>
</organism>
<dbReference type="AlphaFoldDB" id="A0A6A6H1V4"/>
<keyword evidence="1" id="KW-1133">Transmembrane helix</keyword>
<keyword evidence="1" id="KW-0472">Membrane</keyword>
<sequence length="255" mass="28343">MGVSHSTARYLAPASFLYDFALQQYGIFSSPSMKDIHDANLAFWSPQPFFIAGFFFPQQLFQLAWLYRLWKLDSRKGGKEEEEAKMITDYVPFYVLGNICIGTWMFFWNSNRLELSNIFVIVNSLSQLFYVFTSLPQPMNTRSPSNFLTHVVAKTFAGIGVLDLLHNTSVAYYVGQSPSTLVKVLTGLGFGALAMAPTTDWIFGGCLVYDLIALSVGQSQWAASGGIGSDRGWSTLLGIYAVGTAAIVGIRNWFR</sequence>
<dbReference type="OrthoDB" id="2332199at2759"/>
<dbReference type="EMBL" id="ML991823">
    <property type="protein sequence ID" value="KAF2231690.1"/>
    <property type="molecule type" value="Genomic_DNA"/>
</dbReference>
<keyword evidence="1" id="KW-0812">Transmembrane</keyword>
<evidence type="ECO:0000313" key="3">
    <source>
        <dbReference type="Proteomes" id="UP000800092"/>
    </source>
</evidence>
<feature type="transmembrane region" description="Helical" evidence="1">
    <location>
        <begin position="233"/>
        <end position="254"/>
    </location>
</feature>
<feature type="transmembrane region" description="Helical" evidence="1">
    <location>
        <begin position="49"/>
        <end position="70"/>
    </location>
</feature>
<gene>
    <name evidence="2" type="ORF">EV356DRAFT_451455</name>
</gene>
<feature type="transmembrane region" description="Helical" evidence="1">
    <location>
        <begin position="171"/>
        <end position="194"/>
    </location>
</feature>
<protein>
    <submittedName>
        <fullName evidence="2">Uncharacterized protein</fullName>
    </submittedName>
</protein>